<name>A0A8T2TX52_CERRI</name>
<evidence type="ECO:0000313" key="1">
    <source>
        <dbReference type="EMBL" id="KAH7426236.1"/>
    </source>
</evidence>
<reference evidence="1" key="1">
    <citation type="submission" date="2021-08" db="EMBL/GenBank/DDBJ databases">
        <title>WGS assembly of Ceratopteris richardii.</title>
        <authorList>
            <person name="Marchant D.B."/>
            <person name="Chen G."/>
            <person name="Jenkins J."/>
            <person name="Shu S."/>
            <person name="Leebens-Mack J."/>
            <person name="Grimwood J."/>
            <person name="Schmutz J."/>
            <person name="Soltis P."/>
            <person name="Soltis D."/>
            <person name="Chen Z.-H."/>
        </authorList>
    </citation>
    <scope>NUCLEOTIDE SEQUENCE</scope>
    <source>
        <strain evidence="1">Whitten #5841</strain>
        <tissue evidence="1">Leaf</tissue>
    </source>
</reference>
<sequence>MPSMPYRDKSEEHLIKRCPAYSDLRAQFHIESLQLCMTTGDQRRMGHFITAAYERQEQMLQRTRQTQSTQQTPTCTQQTITQFFRRLEPHTDRLAFQRHRAHARAGSSTECDADHVRLGTNDHDCIRRTCPASG</sequence>
<dbReference type="EMBL" id="CM035416">
    <property type="protein sequence ID" value="KAH7426236.1"/>
    <property type="molecule type" value="Genomic_DNA"/>
</dbReference>
<gene>
    <name evidence="1" type="ORF">KP509_11G091800</name>
</gene>
<dbReference type="AlphaFoldDB" id="A0A8T2TX52"/>
<keyword evidence="2" id="KW-1185">Reference proteome</keyword>
<protein>
    <submittedName>
        <fullName evidence="1">Uncharacterized protein</fullName>
    </submittedName>
</protein>
<comment type="caution">
    <text evidence="1">The sequence shown here is derived from an EMBL/GenBank/DDBJ whole genome shotgun (WGS) entry which is preliminary data.</text>
</comment>
<evidence type="ECO:0000313" key="2">
    <source>
        <dbReference type="Proteomes" id="UP000825935"/>
    </source>
</evidence>
<proteinExistence type="predicted"/>
<organism evidence="1 2">
    <name type="scientific">Ceratopteris richardii</name>
    <name type="common">Triangle waterfern</name>
    <dbReference type="NCBI Taxonomy" id="49495"/>
    <lineage>
        <taxon>Eukaryota</taxon>
        <taxon>Viridiplantae</taxon>
        <taxon>Streptophyta</taxon>
        <taxon>Embryophyta</taxon>
        <taxon>Tracheophyta</taxon>
        <taxon>Polypodiopsida</taxon>
        <taxon>Polypodiidae</taxon>
        <taxon>Polypodiales</taxon>
        <taxon>Pteridineae</taxon>
        <taxon>Pteridaceae</taxon>
        <taxon>Parkerioideae</taxon>
        <taxon>Ceratopteris</taxon>
    </lineage>
</organism>
<dbReference type="Proteomes" id="UP000825935">
    <property type="component" value="Chromosome 11"/>
</dbReference>
<accession>A0A8T2TX52</accession>